<keyword evidence="8 12" id="KW-0472">Membrane</keyword>
<reference evidence="14" key="1">
    <citation type="submission" date="2016-12" db="EMBL/GenBank/DDBJ databases">
        <authorList>
            <person name="Varghese N."/>
            <person name="Submissions S."/>
        </authorList>
    </citation>
    <scope>NUCLEOTIDE SEQUENCE [LARGE SCALE GENOMIC DNA]</scope>
    <source>
        <strain evidence="14">DSM 11032</strain>
    </source>
</reference>
<comment type="similarity">
    <text evidence="10 12">Belongs to the fluoride channel Fluc/FEX (TC 1.A.43) family.</text>
</comment>
<keyword evidence="4 12" id="KW-0812">Transmembrane</keyword>
<dbReference type="GO" id="GO:0046872">
    <property type="term" value="F:metal ion binding"/>
    <property type="evidence" value="ECO:0007669"/>
    <property type="project" value="UniProtKB-KW"/>
</dbReference>
<keyword evidence="3" id="KW-0997">Cell inner membrane</keyword>
<accession>A0A1M7RZ04</accession>
<evidence type="ECO:0000256" key="6">
    <source>
        <dbReference type="ARBA" id="ARBA00023053"/>
    </source>
</evidence>
<dbReference type="GO" id="GO:0140114">
    <property type="term" value="P:cellular detoxification of fluoride"/>
    <property type="evidence" value="ECO:0007669"/>
    <property type="project" value="UniProtKB-UniRule"/>
</dbReference>
<keyword evidence="9 12" id="KW-0407">Ion channel</keyword>
<sequence length="144" mass="14530">MPRYGRAMAGEPSPLFASMTVAVGGAVGSVLRYHVGRVVTNLSGPGNAFPWGTLAVNIVGSLAMGALVGWLARGSFNPQSAEPWRLFVGVGLLGGFTTFSAFSSELVTLIHRGQVGLAAGYAAASLIAGMAAVIVGLVAAQSVP</sequence>
<dbReference type="NCBIfam" id="TIGR00494">
    <property type="entry name" value="crcB"/>
    <property type="match status" value="1"/>
</dbReference>
<evidence type="ECO:0000256" key="2">
    <source>
        <dbReference type="ARBA" id="ARBA00022475"/>
    </source>
</evidence>
<feature type="transmembrane region" description="Helical" evidence="12">
    <location>
        <begin position="51"/>
        <end position="72"/>
    </location>
</feature>
<keyword evidence="7 12" id="KW-0406">Ion transport</keyword>
<comment type="catalytic activity">
    <reaction evidence="11">
        <text>fluoride(in) = fluoride(out)</text>
        <dbReference type="Rhea" id="RHEA:76159"/>
        <dbReference type="ChEBI" id="CHEBI:17051"/>
    </reaction>
    <physiologicalReaction direction="left-to-right" evidence="11">
        <dbReference type="Rhea" id="RHEA:76160"/>
    </physiologicalReaction>
</comment>
<comment type="activity regulation">
    <text evidence="12">Na(+) is not transported, but it plays an essential structural role and its presence is essential for fluoride channel function.</text>
</comment>
<keyword evidence="14" id="KW-1185">Reference proteome</keyword>
<keyword evidence="6 12" id="KW-0915">Sodium</keyword>
<evidence type="ECO:0000313" key="13">
    <source>
        <dbReference type="EMBL" id="SHN51390.1"/>
    </source>
</evidence>
<feature type="transmembrane region" description="Helical" evidence="12">
    <location>
        <begin position="12"/>
        <end position="31"/>
    </location>
</feature>
<keyword evidence="12" id="KW-0479">Metal-binding</keyword>
<dbReference type="Pfam" id="PF02537">
    <property type="entry name" value="CRCB"/>
    <property type="match status" value="1"/>
</dbReference>
<evidence type="ECO:0000256" key="3">
    <source>
        <dbReference type="ARBA" id="ARBA00022519"/>
    </source>
</evidence>
<feature type="binding site" evidence="12">
    <location>
        <position position="97"/>
    </location>
    <ligand>
        <name>Na(+)</name>
        <dbReference type="ChEBI" id="CHEBI:29101"/>
        <note>structural</note>
    </ligand>
</feature>
<dbReference type="GO" id="GO:0005886">
    <property type="term" value="C:plasma membrane"/>
    <property type="evidence" value="ECO:0007669"/>
    <property type="project" value="UniProtKB-SubCell"/>
</dbReference>
<dbReference type="Proteomes" id="UP000184391">
    <property type="component" value="Unassembled WGS sequence"/>
</dbReference>
<dbReference type="PANTHER" id="PTHR28259">
    <property type="entry name" value="FLUORIDE EXPORT PROTEIN 1-RELATED"/>
    <property type="match status" value="1"/>
</dbReference>
<evidence type="ECO:0000256" key="1">
    <source>
        <dbReference type="ARBA" id="ARBA00004651"/>
    </source>
</evidence>
<dbReference type="EMBL" id="FRDF01000003">
    <property type="protein sequence ID" value="SHN51390.1"/>
    <property type="molecule type" value="Genomic_DNA"/>
</dbReference>
<evidence type="ECO:0000256" key="12">
    <source>
        <dbReference type="HAMAP-Rule" id="MF_00454"/>
    </source>
</evidence>
<keyword evidence="12" id="KW-0813">Transport</keyword>
<dbReference type="GO" id="GO:0062054">
    <property type="term" value="F:fluoride channel activity"/>
    <property type="evidence" value="ECO:0007669"/>
    <property type="project" value="UniProtKB-UniRule"/>
</dbReference>
<evidence type="ECO:0000256" key="9">
    <source>
        <dbReference type="ARBA" id="ARBA00023303"/>
    </source>
</evidence>
<evidence type="ECO:0000256" key="4">
    <source>
        <dbReference type="ARBA" id="ARBA00022692"/>
    </source>
</evidence>
<keyword evidence="5 12" id="KW-1133">Transmembrane helix</keyword>
<evidence type="ECO:0000256" key="7">
    <source>
        <dbReference type="ARBA" id="ARBA00023065"/>
    </source>
</evidence>
<gene>
    <name evidence="12" type="primary">fluC</name>
    <name evidence="12" type="synonym">crcB</name>
    <name evidence="13" type="ORF">SAMN02745193_00650</name>
</gene>
<feature type="transmembrane region" description="Helical" evidence="12">
    <location>
        <begin position="115"/>
        <end position="140"/>
    </location>
</feature>
<comment type="subcellular location">
    <subcellularLocation>
        <location evidence="1 12">Cell membrane</location>
        <topology evidence="1 12">Multi-pass membrane protein</topology>
    </subcellularLocation>
</comment>
<keyword evidence="2 12" id="KW-1003">Cell membrane</keyword>
<comment type="function">
    <text evidence="12">Fluoride-specific ion channel. Important for reducing fluoride concentration in the cell, thus reducing its toxicity.</text>
</comment>
<feature type="binding site" evidence="12">
    <location>
        <position position="94"/>
    </location>
    <ligand>
        <name>Na(+)</name>
        <dbReference type="ChEBI" id="CHEBI:29101"/>
        <note>structural</note>
    </ligand>
</feature>
<dbReference type="AlphaFoldDB" id="A0A1M7RZ04"/>
<proteinExistence type="inferred from homology"/>
<evidence type="ECO:0000256" key="11">
    <source>
        <dbReference type="ARBA" id="ARBA00035585"/>
    </source>
</evidence>
<organism evidence="13 14">
    <name type="scientific">Erythrobacter sanguineus</name>
    <dbReference type="NCBI Taxonomy" id="198312"/>
    <lineage>
        <taxon>Bacteria</taxon>
        <taxon>Pseudomonadati</taxon>
        <taxon>Pseudomonadota</taxon>
        <taxon>Alphaproteobacteria</taxon>
        <taxon>Sphingomonadales</taxon>
        <taxon>Erythrobacteraceae</taxon>
        <taxon>Erythrobacter/Porphyrobacter group</taxon>
        <taxon>Erythrobacter</taxon>
    </lineage>
</organism>
<dbReference type="InterPro" id="IPR003691">
    <property type="entry name" value="FluC"/>
</dbReference>
<feature type="transmembrane region" description="Helical" evidence="12">
    <location>
        <begin position="84"/>
        <end position="103"/>
    </location>
</feature>
<dbReference type="HAMAP" id="MF_00454">
    <property type="entry name" value="FluC"/>
    <property type="match status" value="1"/>
</dbReference>
<dbReference type="PANTHER" id="PTHR28259:SF1">
    <property type="entry name" value="FLUORIDE EXPORT PROTEIN 1-RELATED"/>
    <property type="match status" value="1"/>
</dbReference>
<name>A0A1M7RZ04_9SPHN</name>
<dbReference type="STRING" id="198312.SAMN02745193_00650"/>
<evidence type="ECO:0000256" key="5">
    <source>
        <dbReference type="ARBA" id="ARBA00022989"/>
    </source>
</evidence>
<evidence type="ECO:0000256" key="10">
    <source>
        <dbReference type="ARBA" id="ARBA00035120"/>
    </source>
</evidence>
<evidence type="ECO:0000313" key="14">
    <source>
        <dbReference type="Proteomes" id="UP000184391"/>
    </source>
</evidence>
<protein>
    <recommendedName>
        <fullName evidence="12">Fluoride-specific ion channel FluC</fullName>
    </recommendedName>
</protein>
<evidence type="ECO:0000256" key="8">
    <source>
        <dbReference type="ARBA" id="ARBA00023136"/>
    </source>
</evidence>